<dbReference type="PROSITE" id="PS51932">
    <property type="entry name" value="BMV"/>
    <property type="match status" value="1"/>
</dbReference>
<dbReference type="AlphaFoldDB" id="A0A1M6S0Y4"/>
<accession>A0A1M6S0Y4</accession>
<reference evidence="4 5" key="1">
    <citation type="submission" date="2016-11" db="EMBL/GenBank/DDBJ databases">
        <authorList>
            <person name="Jaros S."/>
            <person name="Januszkiewicz K."/>
            <person name="Wedrychowicz H."/>
        </authorList>
    </citation>
    <scope>NUCLEOTIDE SEQUENCE [LARGE SCALE GENOMIC DNA]</scope>
    <source>
        <strain evidence="4 5">DSM 14501</strain>
    </source>
</reference>
<evidence type="ECO:0000256" key="2">
    <source>
        <dbReference type="ARBA" id="ARBA00023669"/>
    </source>
</evidence>
<dbReference type="PANTHER" id="PTHR36539">
    <property type="entry name" value="ETHANOLAMINE UTILIZATION PROTEIN EUTN"/>
    <property type="match status" value="1"/>
</dbReference>
<proteinExistence type="predicted"/>
<dbReference type="EMBL" id="FRAJ01000016">
    <property type="protein sequence ID" value="SHK38444.1"/>
    <property type="molecule type" value="Genomic_DNA"/>
</dbReference>
<dbReference type="Proteomes" id="UP000184082">
    <property type="component" value="Unassembled WGS sequence"/>
</dbReference>
<dbReference type="InterPro" id="IPR004992">
    <property type="entry name" value="EutN_CcmL"/>
</dbReference>
<dbReference type="SUPFAM" id="SSF159133">
    <property type="entry name" value="EutN/CcmL-like"/>
    <property type="match status" value="1"/>
</dbReference>
<evidence type="ECO:0000313" key="5">
    <source>
        <dbReference type="Proteomes" id="UP000184082"/>
    </source>
</evidence>
<dbReference type="PANTHER" id="PTHR36539:SF2">
    <property type="entry name" value="ETHANOLAMINE UTILIZATION PROTEIN"/>
    <property type="match status" value="1"/>
</dbReference>
<dbReference type="STRING" id="1121266.SAMN02745883_01923"/>
<comment type="subcellular location">
    <subcellularLocation>
        <location evidence="1">Carboxysome</location>
    </subcellularLocation>
</comment>
<keyword evidence="2" id="KW-1282">Carboxysome</keyword>
<dbReference type="CDD" id="cd01614">
    <property type="entry name" value="EutN_CcmL"/>
    <property type="match status" value="1"/>
</dbReference>
<dbReference type="RefSeq" id="WP_072967977.1">
    <property type="nucleotide sequence ID" value="NZ_FRAJ01000016.1"/>
</dbReference>
<protein>
    <submittedName>
        <fullName evidence="4">Ethanolamine utilization protein EutN</fullName>
    </submittedName>
</protein>
<evidence type="ECO:0000313" key="4">
    <source>
        <dbReference type="EMBL" id="SHK38444.1"/>
    </source>
</evidence>
<organism evidence="4 5">
    <name type="scientific">Caminicella sporogenes DSM 14501</name>
    <dbReference type="NCBI Taxonomy" id="1121266"/>
    <lineage>
        <taxon>Bacteria</taxon>
        <taxon>Bacillati</taxon>
        <taxon>Bacillota</taxon>
        <taxon>Clostridia</taxon>
        <taxon>Peptostreptococcales</taxon>
        <taxon>Caminicellaceae</taxon>
        <taxon>Caminicella</taxon>
    </lineage>
</organism>
<dbReference type="Pfam" id="PF03319">
    <property type="entry name" value="EutN_CcmL"/>
    <property type="match status" value="1"/>
</dbReference>
<keyword evidence="3" id="KW-1283">Bacterial microcompartment</keyword>
<dbReference type="GO" id="GO:0031470">
    <property type="term" value="C:carboxysome"/>
    <property type="evidence" value="ECO:0007669"/>
    <property type="project" value="UniProtKB-SubCell"/>
</dbReference>
<dbReference type="InterPro" id="IPR036677">
    <property type="entry name" value="EutN_CcmL_sf"/>
</dbReference>
<evidence type="ECO:0000256" key="1">
    <source>
        <dbReference type="ARBA" id="ARBA00023587"/>
    </source>
</evidence>
<name>A0A1M6S0Y4_9FIRM</name>
<sequence length="92" mass="9876">MIIGRVVGNVWATRKEEVLNGLKLLIIKPIDCYSNEEFQSFVATDKVGAGIGETVLVVTGSSARKAVDKADVPIDATIIGIIDEVEVSKDVF</sequence>
<gene>
    <name evidence="4" type="ORF">SAMN02745883_01923</name>
</gene>
<keyword evidence="5" id="KW-1185">Reference proteome</keyword>
<evidence type="ECO:0000256" key="3">
    <source>
        <dbReference type="ARBA" id="ARBA00024446"/>
    </source>
</evidence>
<dbReference type="Gene3D" id="2.40.50.220">
    <property type="entry name" value="EutN/Ccml"/>
    <property type="match status" value="1"/>
</dbReference>